<dbReference type="InterPro" id="IPR022398">
    <property type="entry name" value="Peptidase_S8_His-AS"/>
</dbReference>
<dbReference type="InterPro" id="IPR015500">
    <property type="entry name" value="Peptidase_S8_subtilisin-rel"/>
</dbReference>
<feature type="non-terminal residue" evidence="10">
    <location>
        <position position="418"/>
    </location>
</feature>
<dbReference type="InterPro" id="IPR000209">
    <property type="entry name" value="Peptidase_S8/S53_dom"/>
</dbReference>
<feature type="active site" description="Charge relay system" evidence="5">
    <location>
        <position position="204"/>
    </location>
</feature>
<dbReference type="GO" id="GO:0004252">
    <property type="term" value="F:serine-type endopeptidase activity"/>
    <property type="evidence" value="ECO:0007669"/>
    <property type="project" value="UniProtKB-UniRule"/>
</dbReference>
<comment type="similarity">
    <text evidence="1 5 6">Belongs to the peptidase S8 family.</text>
</comment>
<dbReference type="Gene3D" id="3.30.70.80">
    <property type="entry name" value="Peptidase S8 propeptide/proteinase inhibitor I9"/>
    <property type="match status" value="1"/>
</dbReference>
<keyword evidence="11" id="KW-1185">Reference proteome</keyword>
<organism evidence="10 11">
    <name type="scientific">Clydaea vesicula</name>
    <dbReference type="NCBI Taxonomy" id="447962"/>
    <lineage>
        <taxon>Eukaryota</taxon>
        <taxon>Fungi</taxon>
        <taxon>Fungi incertae sedis</taxon>
        <taxon>Chytridiomycota</taxon>
        <taxon>Chytridiomycota incertae sedis</taxon>
        <taxon>Chytridiomycetes</taxon>
        <taxon>Lobulomycetales</taxon>
        <taxon>Lobulomycetaceae</taxon>
        <taxon>Clydaea</taxon>
    </lineage>
</organism>
<evidence type="ECO:0000259" key="9">
    <source>
        <dbReference type="Pfam" id="PF05922"/>
    </source>
</evidence>
<dbReference type="AlphaFoldDB" id="A0AAD5XVL1"/>
<protein>
    <recommendedName>
        <fullName evidence="12">Subtilisin</fullName>
    </recommendedName>
</protein>
<feature type="chain" id="PRO_5042287776" description="Subtilisin" evidence="7">
    <location>
        <begin position="27"/>
        <end position="418"/>
    </location>
</feature>
<evidence type="ECO:0000256" key="1">
    <source>
        <dbReference type="ARBA" id="ARBA00011073"/>
    </source>
</evidence>
<evidence type="ECO:0000256" key="7">
    <source>
        <dbReference type="SAM" id="SignalP"/>
    </source>
</evidence>
<dbReference type="PANTHER" id="PTHR43806">
    <property type="entry name" value="PEPTIDASE S8"/>
    <property type="match status" value="1"/>
</dbReference>
<dbReference type="Proteomes" id="UP001211065">
    <property type="component" value="Unassembled WGS sequence"/>
</dbReference>
<dbReference type="PANTHER" id="PTHR43806:SF11">
    <property type="entry name" value="CEREVISIN-RELATED"/>
    <property type="match status" value="1"/>
</dbReference>
<dbReference type="InterPro" id="IPR010259">
    <property type="entry name" value="S8pro/Inhibitor_I9"/>
</dbReference>
<dbReference type="Pfam" id="PF00082">
    <property type="entry name" value="Peptidase_S8"/>
    <property type="match status" value="1"/>
</dbReference>
<keyword evidence="2 5" id="KW-0645">Protease</keyword>
<feature type="domain" description="Peptidase S8/S53" evidence="8">
    <location>
        <begin position="160"/>
        <end position="395"/>
    </location>
</feature>
<evidence type="ECO:0008006" key="12">
    <source>
        <dbReference type="Google" id="ProtNLM"/>
    </source>
</evidence>
<dbReference type="EMBL" id="JADGJW010001049">
    <property type="protein sequence ID" value="KAJ3207523.1"/>
    <property type="molecule type" value="Genomic_DNA"/>
</dbReference>
<reference evidence="10" key="1">
    <citation type="submission" date="2020-05" db="EMBL/GenBank/DDBJ databases">
        <title>Phylogenomic resolution of chytrid fungi.</title>
        <authorList>
            <person name="Stajich J.E."/>
            <person name="Amses K."/>
            <person name="Simmons R."/>
            <person name="Seto K."/>
            <person name="Myers J."/>
            <person name="Bonds A."/>
            <person name="Quandt C.A."/>
            <person name="Barry K."/>
            <person name="Liu P."/>
            <person name="Grigoriev I."/>
            <person name="Longcore J.E."/>
            <person name="James T.Y."/>
        </authorList>
    </citation>
    <scope>NUCLEOTIDE SEQUENCE</scope>
    <source>
        <strain evidence="10">JEL0476</strain>
    </source>
</reference>
<dbReference type="PROSITE" id="PS00136">
    <property type="entry name" value="SUBTILASE_ASP"/>
    <property type="match status" value="1"/>
</dbReference>
<proteinExistence type="inferred from homology"/>
<evidence type="ECO:0000313" key="11">
    <source>
        <dbReference type="Proteomes" id="UP001211065"/>
    </source>
</evidence>
<dbReference type="PROSITE" id="PS00138">
    <property type="entry name" value="SUBTILASE_SER"/>
    <property type="match status" value="1"/>
</dbReference>
<gene>
    <name evidence="10" type="ORF">HK099_000251</name>
</gene>
<dbReference type="InterPro" id="IPR050131">
    <property type="entry name" value="Peptidase_S8_subtilisin-like"/>
</dbReference>
<keyword evidence="4 5" id="KW-0720">Serine protease</keyword>
<keyword evidence="3 5" id="KW-0378">Hydrolase</keyword>
<evidence type="ECO:0000256" key="4">
    <source>
        <dbReference type="ARBA" id="ARBA00022825"/>
    </source>
</evidence>
<evidence type="ECO:0000256" key="5">
    <source>
        <dbReference type="PROSITE-ProRule" id="PRU01240"/>
    </source>
</evidence>
<dbReference type="PROSITE" id="PS00137">
    <property type="entry name" value="SUBTILASE_HIS"/>
    <property type="match status" value="1"/>
</dbReference>
<dbReference type="Gene3D" id="3.40.50.200">
    <property type="entry name" value="Peptidase S8/S53 domain"/>
    <property type="match status" value="1"/>
</dbReference>
<dbReference type="CDD" id="cd04077">
    <property type="entry name" value="Peptidases_S8_PCSK9_ProteinaseK_like"/>
    <property type="match status" value="1"/>
</dbReference>
<evidence type="ECO:0000259" key="8">
    <source>
        <dbReference type="Pfam" id="PF00082"/>
    </source>
</evidence>
<sequence length="418" mass="44373">MYLNVNINQMLKVFTSALLLSSAVMATPAPAAQPEPLGKWIVKLKQDGNPLKKREFDLSFAQEILSKDNQKPASFVGSPKQEKSEIFHEFDALDSFSGFAFKSSLEAMKEIAQNPRVEYIKRDAKVKIYDSQQNPTWGINRVDQRSLPLDSTYKYPTEAGSGVTVYVIDTGITAQHPEFEGRASEGGSFVNGVIGTSAKDNHGHGTHCAGTVASKTYGVAKKAKVVGLKVLGDDGTGSDAGVIAALNWVAKNGIPNKSVASMSLGPDFETCVEVARPDHPEDEECNSKAVRDAVSSLVKLNIPVVVAAGNDARNACDGAPASEPLAYTVAASTSSDRLASFSNFGTCVDIIAPGQSITSTWLNNRTNTISGTSMACPHVAGGFAVILSKKQYTSYTDAYADMSSAASVNKIKSLNSAT</sequence>
<dbReference type="Pfam" id="PF05922">
    <property type="entry name" value="Inhibitor_I9"/>
    <property type="match status" value="1"/>
</dbReference>
<dbReference type="InterPro" id="IPR036852">
    <property type="entry name" value="Peptidase_S8/S53_dom_sf"/>
</dbReference>
<accession>A0AAD5XVL1</accession>
<evidence type="ECO:0000256" key="6">
    <source>
        <dbReference type="RuleBase" id="RU003355"/>
    </source>
</evidence>
<dbReference type="GO" id="GO:0005615">
    <property type="term" value="C:extracellular space"/>
    <property type="evidence" value="ECO:0007669"/>
    <property type="project" value="TreeGrafter"/>
</dbReference>
<dbReference type="SUPFAM" id="SSF52743">
    <property type="entry name" value="Subtilisin-like"/>
    <property type="match status" value="1"/>
</dbReference>
<dbReference type="SUPFAM" id="SSF54897">
    <property type="entry name" value="Protease propeptides/inhibitors"/>
    <property type="match status" value="1"/>
</dbReference>
<dbReference type="InterPro" id="IPR023827">
    <property type="entry name" value="Peptidase_S8_Asp-AS"/>
</dbReference>
<evidence type="ECO:0000256" key="2">
    <source>
        <dbReference type="ARBA" id="ARBA00022670"/>
    </source>
</evidence>
<comment type="caution">
    <text evidence="10">The sequence shown here is derived from an EMBL/GenBank/DDBJ whole genome shotgun (WGS) entry which is preliminary data.</text>
</comment>
<dbReference type="GO" id="GO:0006508">
    <property type="term" value="P:proteolysis"/>
    <property type="evidence" value="ECO:0007669"/>
    <property type="project" value="UniProtKB-KW"/>
</dbReference>
<feature type="active site" description="Charge relay system" evidence="5">
    <location>
        <position position="373"/>
    </location>
</feature>
<dbReference type="InterPro" id="IPR023828">
    <property type="entry name" value="Peptidase_S8_Ser-AS"/>
</dbReference>
<feature type="signal peptide" evidence="7">
    <location>
        <begin position="1"/>
        <end position="26"/>
    </location>
</feature>
<keyword evidence="7" id="KW-0732">Signal</keyword>
<dbReference type="InterPro" id="IPR037045">
    <property type="entry name" value="S8pro/Inhibitor_I9_sf"/>
</dbReference>
<feature type="domain" description="Inhibitor I9" evidence="9">
    <location>
        <begin position="40"/>
        <end position="128"/>
    </location>
</feature>
<feature type="active site" description="Charge relay system" evidence="5">
    <location>
        <position position="169"/>
    </location>
</feature>
<name>A0AAD5XVL1_9FUNG</name>
<dbReference type="FunFam" id="3.40.50.200:FF:000016">
    <property type="entry name" value="Proprotein convertase subtilisin/kexin type 9"/>
    <property type="match status" value="1"/>
</dbReference>
<evidence type="ECO:0000256" key="3">
    <source>
        <dbReference type="ARBA" id="ARBA00022801"/>
    </source>
</evidence>
<dbReference type="PRINTS" id="PR00723">
    <property type="entry name" value="SUBTILISIN"/>
</dbReference>
<dbReference type="PROSITE" id="PS51892">
    <property type="entry name" value="SUBTILASE"/>
    <property type="match status" value="1"/>
</dbReference>
<evidence type="ECO:0000313" key="10">
    <source>
        <dbReference type="EMBL" id="KAJ3207523.1"/>
    </source>
</evidence>
<dbReference type="InterPro" id="IPR034193">
    <property type="entry name" value="PCSK9_ProteinaseK-like"/>
</dbReference>